<keyword evidence="3" id="KW-1185">Reference proteome</keyword>
<gene>
    <name evidence="2" type="ORF">DPX16_22425</name>
</gene>
<feature type="compositionally biased region" description="Basic residues" evidence="1">
    <location>
        <begin position="7"/>
        <end position="19"/>
    </location>
</feature>
<sequence length="114" mass="13251">MQLTLRRAIKKDRQRHRKKEQKENRQRKVEKPQYDKEREEERETPRKKGRGEAKVGSTRLVEEVGSKGTVCLLSGQGEWSSCSRAHMALNGPSRPLAVRVRSRTEGQLFRHITS</sequence>
<evidence type="ECO:0000256" key="1">
    <source>
        <dbReference type="SAM" id="MobiDB-lite"/>
    </source>
</evidence>
<evidence type="ECO:0000313" key="3">
    <source>
        <dbReference type="Proteomes" id="UP000281406"/>
    </source>
</evidence>
<dbReference type="Proteomes" id="UP000281406">
    <property type="component" value="Unassembled WGS sequence"/>
</dbReference>
<feature type="compositionally biased region" description="Basic and acidic residues" evidence="1">
    <location>
        <begin position="20"/>
        <end position="53"/>
    </location>
</feature>
<organism evidence="2 3">
    <name type="scientific">Anabarilius grahami</name>
    <name type="common">Kanglang fish</name>
    <name type="synonym">Barilius grahami</name>
    <dbReference type="NCBI Taxonomy" id="495550"/>
    <lineage>
        <taxon>Eukaryota</taxon>
        <taxon>Metazoa</taxon>
        <taxon>Chordata</taxon>
        <taxon>Craniata</taxon>
        <taxon>Vertebrata</taxon>
        <taxon>Euteleostomi</taxon>
        <taxon>Actinopterygii</taxon>
        <taxon>Neopterygii</taxon>
        <taxon>Teleostei</taxon>
        <taxon>Ostariophysi</taxon>
        <taxon>Cypriniformes</taxon>
        <taxon>Xenocyprididae</taxon>
        <taxon>Xenocypridinae</taxon>
        <taxon>Xenocypridinae incertae sedis</taxon>
        <taxon>Anabarilius</taxon>
    </lineage>
</organism>
<comment type="caution">
    <text evidence="2">The sequence shown here is derived from an EMBL/GenBank/DDBJ whole genome shotgun (WGS) entry which is preliminary data.</text>
</comment>
<protein>
    <submittedName>
        <fullName evidence="2">Uncharacterized protein</fullName>
    </submittedName>
</protein>
<reference evidence="2 3" key="1">
    <citation type="submission" date="2018-10" db="EMBL/GenBank/DDBJ databases">
        <title>Genome assembly for a Yunnan-Guizhou Plateau 3E fish, Anabarilius grahami (Regan), and its evolutionary and genetic applications.</title>
        <authorList>
            <person name="Jiang W."/>
        </authorList>
    </citation>
    <scope>NUCLEOTIDE SEQUENCE [LARGE SCALE GENOMIC DNA]</scope>
    <source>
        <strain evidence="2">AG-KIZ</strain>
        <tissue evidence="2">Muscle</tissue>
    </source>
</reference>
<name>A0A3N0YYG3_ANAGA</name>
<evidence type="ECO:0000313" key="2">
    <source>
        <dbReference type="EMBL" id="ROL51329.1"/>
    </source>
</evidence>
<feature type="region of interest" description="Disordered" evidence="1">
    <location>
        <begin position="1"/>
        <end position="60"/>
    </location>
</feature>
<accession>A0A3N0YYG3</accession>
<proteinExistence type="predicted"/>
<dbReference type="EMBL" id="RJVU01018862">
    <property type="protein sequence ID" value="ROL51329.1"/>
    <property type="molecule type" value="Genomic_DNA"/>
</dbReference>
<dbReference type="AlphaFoldDB" id="A0A3N0YYG3"/>